<name>A0AC59YXJ7_RANTA</name>
<accession>A0AC59YXJ7</accession>
<sequence>MPGCTETSGVRGQGGGGGEKEASDTLNPGKVQAAVPLPGQAALSLPVWSPGPGRDWRERQARELGEGTSRWPPTPGPSVRALSRVVATRADGLSTARKLFLL</sequence>
<evidence type="ECO:0000313" key="2">
    <source>
        <dbReference type="Proteomes" id="UP001162501"/>
    </source>
</evidence>
<organism evidence="1 2">
    <name type="scientific">Rangifer tarandus platyrhynchus</name>
    <name type="common">Svalbard reindeer</name>
    <dbReference type="NCBI Taxonomy" id="3082113"/>
    <lineage>
        <taxon>Eukaryota</taxon>
        <taxon>Metazoa</taxon>
        <taxon>Chordata</taxon>
        <taxon>Craniata</taxon>
        <taxon>Vertebrata</taxon>
        <taxon>Euteleostomi</taxon>
        <taxon>Mammalia</taxon>
        <taxon>Eutheria</taxon>
        <taxon>Laurasiatheria</taxon>
        <taxon>Artiodactyla</taxon>
        <taxon>Ruminantia</taxon>
        <taxon>Pecora</taxon>
        <taxon>Cervidae</taxon>
        <taxon>Odocoileinae</taxon>
        <taxon>Rangifer</taxon>
    </lineage>
</organism>
<evidence type="ECO:0000313" key="1">
    <source>
        <dbReference type="EMBL" id="CAN0060656.1"/>
    </source>
</evidence>
<reference evidence="1" key="1">
    <citation type="submission" date="2023-05" db="EMBL/GenBank/DDBJ databases">
        <authorList>
            <consortium name="ELIXIR-Norway"/>
        </authorList>
    </citation>
    <scope>NUCLEOTIDE SEQUENCE</scope>
</reference>
<reference evidence="1" key="2">
    <citation type="submission" date="2025-03" db="EMBL/GenBank/DDBJ databases">
        <authorList>
            <consortium name="ELIXIR-Norway"/>
            <consortium name="Elixir Norway"/>
        </authorList>
    </citation>
    <scope>NUCLEOTIDE SEQUENCE</scope>
</reference>
<dbReference type="Proteomes" id="UP001162501">
    <property type="component" value="Chromosome 21"/>
</dbReference>
<dbReference type="EMBL" id="OX596105">
    <property type="protein sequence ID" value="CAN0060656.1"/>
    <property type="molecule type" value="Genomic_DNA"/>
</dbReference>
<protein>
    <submittedName>
        <fullName evidence="1">Uncharacterized protein</fullName>
    </submittedName>
</protein>
<gene>
    <name evidence="1" type="ORF">MRATA1EN22A_LOCUS11433</name>
</gene>
<proteinExistence type="predicted"/>